<dbReference type="EMBL" id="QDDL01000001">
    <property type="protein sequence ID" value="PVZ72500.1"/>
    <property type="molecule type" value="Genomic_DNA"/>
</dbReference>
<proteinExistence type="predicted"/>
<keyword evidence="1" id="KW-0812">Transmembrane</keyword>
<reference evidence="2 3" key="1">
    <citation type="submission" date="2018-04" db="EMBL/GenBank/DDBJ databases">
        <title>Thalassorhabdus spongiae gen. nov., sp. nov., isolated from a marine sponge in South-West Iceland.</title>
        <authorList>
            <person name="Knobloch S."/>
            <person name="Daussin A."/>
            <person name="Johannsson R."/>
            <person name="Marteinsson V.T."/>
        </authorList>
    </citation>
    <scope>NUCLEOTIDE SEQUENCE [LARGE SCALE GENOMIC DNA]</scope>
    <source>
        <strain evidence="2 3">Hp12</strain>
    </source>
</reference>
<dbReference type="Proteomes" id="UP000244906">
    <property type="component" value="Unassembled WGS sequence"/>
</dbReference>
<evidence type="ECO:0000313" key="2">
    <source>
        <dbReference type="EMBL" id="PVZ72500.1"/>
    </source>
</evidence>
<accession>A0A2V1H3E7</accession>
<evidence type="ECO:0000256" key="1">
    <source>
        <dbReference type="SAM" id="Phobius"/>
    </source>
</evidence>
<evidence type="ECO:0000313" key="3">
    <source>
        <dbReference type="Proteomes" id="UP000244906"/>
    </source>
</evidence>
<name>A0A2V1H3E7_9GAMM</name>
<comment type="caution">
    <text evidence="2">The sequence shown here is derived from an EMBL/GenBank/DDBJ whole genome shotgun (WGS) entry which is preliminary data.</text>
</comment>
<dbReference type="RefSeq" id="WP_116686086.1">
    <property type="nucleotide sequence ID" value="NZ_CAWNYD010000001.1"/>
</dbReference>
<dbReference type="AlphaFoldDB" id="A0A2V1H3E7"/>
<organism evidence="2 3">
    <name type="scientific">Pelagibaculum spongiae</name>
    <dbReference type="NCBI Taxonomy" id="2080658"/>
    <lineage>
        <taxon>Bacteria</taxon>
        <taxon>Pseudomonadati</taxon>
        <taxon>Pseudomonadota</taxon>
        <taxon>Gammaproteobacteria</taxon>
        <taxon>Oceanospirillales</taxon>
        <taxon>Pelagibaculum</taxon>
    </lineage>
</organism>
<feature type="transmembrane region" description="Helical" evidence="1">
    <location>
        <begin position="20"/>
        <end position="44"/>
    </location>
</feature>
<sequence length="247" mass="28969">MEWEVWSNWMVAVFEALTNAGWSAISAISTFLAVLVALFGPAYYKRRNEKILKQRFYSELQHSICEYKHWIEDVANASANIRMLPKSTLLISETKTLIHNEASLWPLFGSDEILAMKAYEKMQKRIILLGEKLMSQINDERHEEDLYHSVGYGDEILQPLINNIHLSMRMIKLIDAIVHKRSKLELKKIDTHITGNELKSHLSSNKILHAFLIREDEITHDKIKYKNLLNDEHFQTIIRQREEEIRV</sequence>
<keyword evidence="1" id="KW-1133">Transmembrane helix</keyword>
<keyword evidence="3" id="KW-1185">Reference proteome</keyword>
<gene>
    <name evidence="2" type="ORF">DC094_05725</name>
</gene>
<protein>
    <recommendedName>
        <fullName evidence="4">DUF4760 domain-containing protein</fullName>
    </recommendedName>
</protein>
<evidence type="ECO:0008006" key="4">
    <source>
        <dbReference type="Google" id="ProtNLM"/>
    </source>
</evidence>
<keyword evidence="1" id="KW-0472">Membrane</keyword>